<dbReference type="Proteomes" id="UP000504636">
    <property type="component" value="Unplaced"/>
</dbReference>
<dbReference type="InterPro" id="IPR011333">
    <property type="entry name" value="SKP1/BTB/POZ_sf"/>
</dbReference>
<accession>A0A6A6Y1P5</accession>
<evidence type="ECO:0000313" key="3">
    <source>
        <dbReference type="Proteomes" id="UP000504636"/>
    </source>
</evidence>
<evidence type="ECO:0000313" key="4">
    <source>
        <dbReference type="RefSeq" id="XP_033569119.1"/>
    </source>
</evidence>
<dbReference type="Gene3D" id="3.30.710.10">
    <property type="entry name" value="Potassium Channel Kv1.1, Chain A"/>
    <property type="match status" value="1"/>
</dbReference>
<feature type="non-terminal residue" evidence="2">
    <location>
        <position position="1"/>
    </location>
</feature>
<evidence type="ECO:0000259" key="1">
    <source>
        <dbReference type="PROSITE" id="PS50097"/>
    </source>
</evidence>
<feature type="non-terminal residue" evidence="2">
    <location>
        <position position="146"/>
    </location>
</feature>
<evidence type="ECO:0000313" key="2">
    <source>
        <dbReference type="EMBL" id="KAF2802155.1"/>
    </source>
</evidence>
<reference evidence="2 4" key="1">
    <citation type="journal article" date="2020" name="Stud. Mycol.">
        <title>101 Dothideomycetes genomes: a test case for predicting lifestyles and emergence of pathogens.</title>
        <authorList>
            <person name="Haridas S."/>
            <person name="Albert R."/>
            <person name="Binder M."/>
            <person name="Bloem J."/>
            <person name="Labutti K."/>
            <person name="Salamov A."/>
            <person name="Andreopoulos B."/>
            <person name="Baker S."/>
            <person name="Barry K."/>
            <person name="Bills G."/>
            <person name="Bluhm B."/>
            <person name="Cannon C."/>
            <person name="Castanera R."/>
            <person name="Culley D."/>
            <person name="Daum C."/>
            <person name="Ezra D."/>
            <person name="Gonzalez J."/>
            <person name="Henrissat B."/>
            <person name="Kuo A."/>
            <person name="Liang C."/>
            <person name="Lipzen A."/>
            <person name="Lutzoni F."/>
            <person name="Magnuson J."/>
            <person name="Mondo S."/>
            <person name="Nolan M."/>
            <person name="Ohm R."/>
            <person name="Pangilinan J."/>
            <person name="Park H.-J."/>
            <person name="Ramirez L."/>
            <person name="Alfaro M."/>
            <person name="Sun H."/>
            <person name="Tritt A."/>
            <person name="Yoshinaga Y."/>
            <person name="Zwiers L.-H."/>
            <person name="Turgeon B."/>
            <person name="Goodwin S."/>
            <person name="Spatafora J."/>
            <person name="Crous P."/>
            <person name="Grigoriev I."/>
        </authorList>
    </citation>
    <scope>NUCLEOTIDE SEQUENCE</scope>
    <source>
        <strain evidence="2 4">CBS 304.34</strain>
    </source>
</reference>
<dbReference type="OrthoDB" id="6359816at2759"/>
<dbReference type="Pfam" id="PF00651">
    <property type="entry name" value="BTB"/>
    <property type="match status" value="1"/>
</dbReference>
<dbReference type="PANTHER" id="PTHR47843:SF5">
    <property type="entry name" value="BTB_POZ DOMAIN PROTEIN"/>
    <property type="match status" value="1"/>
</dbReference>
<dbReference type="EMBL" id="MU003725">
    <property type="protein sequence ID" value="KAF2802155.1"/>
    <property type="molecule type" value="Genomic_DNA"/>
</dbReference>
<proteinExistence type="predicted"/>
<organism evidence="2">
    <name type="scientific">Mytilinidion resinicola</name>
    <dbReference type="NCBI Taxonomy" id="574789"/>
    <lineage>
        <taxon>Eukaryota</taxon>
        <taxon>Fungi</taxon>
        <taxon>Dikarya</taxon>
        <taxon>Ascomycota</taxon>
        <taxon>Pezizomycotina</taxon>
        <taxon>Dothideomycetes</taxon>
        <taxon>Pleosporomycetidae</taxon>
        <taxon>Mytilinidiales</taxon>
        <taxon>Mytilinidiaceae</taxon>
        <taxon>Mytilinidion</taxon>
    </lineage>
</organism>
<gene>
    <name evidence="2 4" type="ORF">BDZ99DRAFT_353924</name>
</gene>
<dbReference type="AlphaFoldDB" id="A0A6A6Y1P5"/>
<dbReference type="PANTHER" id="PTHR47843">
    <property type="entry name" value="BTB DOMAIN-CONTAINING PROTEIN-RELATED"/>
    <property type="match status" value="1"/>
</dbReference>
<feature type="domain" description="BTB" evidence="1">
    <location>
        <begin position="6"/>
        <end position="70"/>
    </location>
</feature>
<keyword evidence="3" id="KW-1185">Reference proteome</keyword>
<protein>
    <recommendedName>
        <fullName evidence="1">BTB domain-containing protein</fullName>
    </recommendedName>
</protein>
<sequence length="146" mass="16788">TNGEYSDLKIICNGATYKVHRLILCSQINFFERACKGSWRASAIDLSHDDSYAVGAMIRYAYRDHYGPAENLDPEEQVLRHVHVHAIAAKYNIPGLQTMAKDYLKILVAEHWDKDWFADIIRSIYETTISSDRGLRDVVVDMIMEH</sequence>
<dbReference type="RefSeq" id="XP_033569119.1">
    <property type="nucleotide sequence ID" value="XM_033714575.1"/>
</dbReference>
<reference evidence="4" key="2">
    <citation type="submission" date="2020-04" db="EMBL/GenBank/DDBJ databases">
        <authorList>
            <consortium name="NCBI Genome Project"/>
        </authorList>
    </citation>
    <scope>NUCLEOTIDE SEQUENCE</scope>
    <source>
        <strain evidence="4">CBS 304.34</strain>
    </source>
</reference>
<dbReference type="GeneID" id="54455468"/>
<dbReference type="InterPro" id="IPR000210">
    <property type="entry name" value="BTB/POZ_dom"/>
</dbReference>
<dbReference type="CDD" id="cd18186">
    <property type="entry name" value="BTB_POZ_ZBTB_KLHL-like"/>
    <property type="match status" value="1"/>
</dbReference>
<dbReference type="SMART" id="SM00225">
    <property type="entry name" value="BTB"/>
    <property type="match status" value="1"/>
</dbReference>
<name>A0A6A6Y1P5_9PEZI</name>
<dbReference type="SUPFAM" id="SSF54695">
    <property type="entry name" value="POZ domain"/>
    <property type="match status" value="1"/>
</dbReference>
<reference evidence="4" key="3">
    <citation type="submission" date="2025-04" db="UniProtKB">
        <authorList>
            <consortium name="RefSeq"/>
        </authorList>
    </citation>
    <scope>IDENTIFICATION</scope>
    <source>
        <strain evidence="4">CBS 304.34</strain>
    </source>
</reference>
<dbReference type="PROSITE" id="PS50097">
    <property type="entry name" value="BTB"/>
    <property type="match status" value="1"/>
</dbReference>